<feature type="transmembrane region" description="Helical" evidence="2">
    <location>
        <begin position="237"/>
        <end position="262"/>
    </location>
</feature>
<feature type="compositionally biased region" description="Polar residues" evidence="1">
    <location>
        <begin position="308"/>
        <end position="325"/>
    </location>
</feature>
<sequence length="395" mass="42861">MSILLHYAVALVLWTIRGSQGQNLFEPTQQSYVTGHDRPPAQTKMMEIPESRLLAKRQTTSSPNDVLTVTIAPDETCGWLSGRPGIPITCENHQPCMWMSSIALICGGLKEFDKWEYHLKCYEREATLNTDICNDICVNGHTLRCTEDSAAYCRTYAYPDGIHDYRCVPTPETRVSSVSFTYGAQKNAGLVTATYSNSDPRIVSTELVDSATLPSSSFAPQPSSQSPSAPPLSNHNIGAIIGGAIGGFVALSLVALAIFWFVRRSKKDDTSPIPRLRLPTQIAPMEQAQLTGTAPIDPNAGKTGPDSPVQSEWRSPTTTIPSSASDPALPQGWVNQQGSPMVQSTASQGVPQPVPQHIAYEMSGDPAQPQTQEIVGHPTRPRVYEMVGDSAHPYI</sequence>
<protein>
    <submittedName>
        <fullName evidence="4">Uncharacterized protein</fullName>
    </submittedName>
</protein>
<dbReference type="VEuPathDB" id="FungiDB:FOC4_g10000608"/>
<feature type="signal peptide" evidence="3">
    <location>
        <begin position="1"/>
        <end position="21"/>
    </location>
</feature>
<reference evidence="4 5" key="1">
    <citation type="journal article" date="2018" name="Sci. Rep.">
        <title>Characterisation of pathogen-specific regions and novel effector candidates in Fusarium oxysporum f. sp. cepae.</title>
        <authorList>
            <person name="Armitage A.D."/>
            <person name="Taylor A."/>
            <person name="Sobczyk M.K."/>
            <person name="Baxter L."/>
            <person name="Greenfield B.P."/>
            <person name="Bates H.J."/>
            <person name="Wilson F."/>
            <person name="Jackson A.C."/>
            <person name="Ott S."/>
            <person name="Harrison R.J."/>
            <person name="Clarkson J.P."/>
        </authorList>
    </citation>
    <scope>NUCLEOTIDE SEQUENCE [LARGE SCALE GENOMIC DNA]</scope>
    <source>
        <strain evidence="4 5">Fo_A28</strain>
    </source>
</reference>
<feature type="chain" id="PRO_5041127255" evidence="3">
    <location>
        <begin position="22"/>
        <end position="395"/>
    </location>
</feature>
<keyword evidence="3" id="KW-0732">Signal</keyword>
<feature type="region of interest" description="Disordered" evidence="1">
    <location>
        <begin position="292"/>
        <end position="352"/>
    </location>
</feature>
<dbReference type="AlphaFoldDB" id="A0A420NE67"/>
<dbReference type="VEuPathDB" id="FungiDB:FOC1_g10001672"/>
<dbReference type="Proteomes" id="UP000285860">
    <property type="component" value="Unassembled WGS sequence"/>
</dbReference>
<evidence type="ECO:0000313" key="5">
    <source>
        <dbReference type="Proteomes" id="UP000285860"/>
    </source>
</evidence>
<evidence type="ECO:0000256" key="1">
    <source>
        <dbReference type="SAM" id="MobiDB-lite"/>
    </source>
</evidence>
<keyword evidence="2" id="KW-0812">Transmembrane</keyword>
<keyword evidence="2" id="KW-1133">Transmembrane helix</keyword>
<accession>A0A420NE67</accession>
<keyword evidence="2" id="KW-0472">Membrane</keyword>
<dbReference type="VEuPathDB" id="FungiDB:FOZG_06277"/>
<comment type="caution">
    <text evidence="4">The sequence shown here is derived from an EMBL/GenBank/DDBJ whole genome shotgun (WGS) entry which is preliminary data.</text>
</comment>
<dbReference type="EMBL" id="MRCY01000906">
    <property type="protein sequence ID" value="RKK77233.1"/>
    <property type="molecule type" value="Genomic_DNA"/>
</dbReference>
<dbReference type="VEuPathDB" id="FungiDB:FOMG_16930"/>
<evidence type="ECO:0000313" key="4">
    <source>
        <dbReference type="EMBL" id="RKK77233.1"/>
    </source>
</evidence>
<organism evidence="4 5">
    <name type="scientific">Fusarium oxysporum</name>
    <name type="common">Fusarium vascular wilt</name>
    <dbReference type="NCBI Taxonomy" id="5507"/>
    <lineage>
        <taxon>Eukaryota</taxon>
        <taxon>Fungi</taxon>
        <taxon>Dikarya</taxon>
        <taxon>Ascomycota</taxon>
        <taxon>Pezizomycotina</taxon>
        <taxon>Sordariomycetes</taxon>
        <taxon>Hypocreomycetidae</taxon>
        <taxon>Hypocreales</taxon>
        <taxon>Nectriaceae</taxon>
        <taxon>Fusarium</taxon>
        <taxon>Fusarium oxysporum species complex</taxon>
    </lineage>
</organism>
<dbReference type="VEuPathDB" id="FungiDB:FOIG_15426"/>
<gene>
    <name evidence="4" type="ORF">BFJ68_g17983</name>
</gene>
<dbReference type="VEuPathDB" id="FungiDB:FOXG_15436"/>
<proteinExistence type="predicted"/>
<dbReference type="VEuPathDB" id="FungiDB:HZS61_009292"/>
<name>A0A420NE67_FUSOX</name>
<evidence type="ECO:0000256" key="2">
    <source>
        <dbReference type="SAM" id="Phobius"/>
    </source>
</evidence>
<feature type="compositionally biased region" description="Polar residues" evidence="1">
    <location>
        <begin position="333"/>
        <end position="350"/>
    </location>
</feature>
<evidence type="ECO:0000256" key="3">
    <source>
        <dbReference type="SAM" id="SignalP"/>
    </source>
</evidence>